<dbReference type="GO" id="GO:0003677">
    <property type="term" value="F:DNA binding"/>
    <property type="evidence" value="ECO:0007669"/>
    <property type="project" value="TreeGrafter"/>
</dbReference>
<feature type="compositionally biased region" description="Low complexity" evidence="1">
    <location>
        <begin position="439"/>
        <end position="450"/>
    </location>
</feature>
<dbReference type="GeneID" id="77732702"/>
<feature type="compositionally biased region" description="Low complexity" evidence="1">
    <location>
        <begin position="312"/>
        <end position="326"/>
    </location>
</feature>
<dbReference type="EMBL" id="JAKWFO010000005">
    <property type="protein sequence ID" value="KAI9636869.1"/>
    <property type="molecule type" value="Genomic_DNA"/>
</dbReference>
<dbReference type="PANTHER" id="PTHR28027:SF1">
    <property type="entry name" value="CAMP INDEPENDENT REGULATORY PROTEIN (AFU_ORTHOLOGUE AFUA_3G09640)"/>
    <property type="match status" value="1"/>
</dbReference>
<feature type="region of interest" description="Disordered" evidence="1">
    <location>
        <begin position="180"/>
        <end position="519"/>
    </location>
</feature>
<keyword evidence="3" id="KW-1185">Reference proteome</keyword>
<organism evidence="2 3">
    <name type="scientific">Dioszegia hungarica</name>
    <dbReference type="NCBI Taxonomy" id="4972"/>
    <lineage>
        <taxon>Eukaryota</taxon>
        <taxon>Fungi</taxon>
        <taxon>Dikarya</taxon>
        <taxon>Basidiomycota</taxon>
        <taxon>Agaricomycotina</taxon>
        <taxon>Tremellomycetes</taxon>
        <taxon>Tremellales</taxon>
        <taxon>Bulleribasidiaceae</taxon>
        <taxon>Dioszegia</taxon>
    </lineage>
</organism>
<accession>A0AA38LWN8</accession>
<dbReference type="RefSeq" id="XP_052946646.1">
    <property type="nucleotide sequence ID" value="XM_053093497.1"/>
</dbReference>
<dbReference type="AlphaFoldDB" id="A0AA38LWN8"/>
<feature type="compositionally biased region" description="Polar residues" evidence="1">
    <location>
        <begin position="377"/>
        <end position="386"/>
    </location>
</feature>
<name>A0AA38LWN8_9TREE</name>
<evidence type="ECO:0000256" key="1">
    <source>
        <dbReference type="SAM" id="MobiDB-lite"/>
    </source>
</evidence>
<feature type="compositionally biased region" description="Basic and acidic residues" evidence="1">
    <location>
        <begin position="296"/>
        <end position="308"/>
    </location>
</feature>
<feature type="compositionally biased region" description="Low complexity" evidence="1">
    <location>
        <begin position="339"/>
        <end position="360"/>
    </location>
</feature>
<dbReference type="Proteomes" id="UP001164286">
    <property type="component" value="Unassembled WGS sequence"/>
</dbReference>
<dbReference type="InterPro" id="IPR018608">
    <property type="entry name" value="Gti1/Pac2"/>
</dbReference>
<evidence type="ECO:0000313" key="2">
    <source>
        <dbReference type="EMBL" id="KAI9636869.1"/>
    </source>
</evidence>
<feature type="compositionally biased region" description="Low complexity" evidence="1">
    <location>
        <begin position="489"/>
        <end position="503"/>
    </location>
</feature>
<reference evidence="2" key="1">
    <citation type="journal article" date="2022" name="G3 (Bethesda)">
        <title>High quality genome of the basidiomycete yeast Dioszegia hungarica PDD-24b-2 isolated from cloud water.</title>
        <authorList>
            <person name="Jarrige D."/>
            <person name="Haridas S."/>
            <person name="Bleykasten-Grosshans C."/>
            <person name="Joly M."/>
            <person name="Nadalig T."/>
            <person name="Sancelme M."/>
            <person name="Vuilleumier S."/>
            <person name="Grigoriev I.V."/>
            <person name="Amato P."/>
            <person name="Bringel F."/>
        </authorList>
    </citation>
    <scope>NUCLEOTIDE SEQUENCE</scope>
    <source>
        <strain evidence="2">PDD-24b-2</strain>
    </source>
</reference>
<sequence length="519" mass="56286">MYAPTSTQQPAAICALKSPADAIHVLEAVRVGLVPRVTRRLTGHERSQIRPGTVWVWEEEETNMRRWTDGRKWGASRVGGGGFLVYTEINEHHSPPVNQPDAAYPYPSFYPNPPREALVKQTYSTSMTHPVSGKVKKFHVVGYSSRSNPQGDAHSPLPLPHELPLLSTLQVVPGIWPEWERRREGTGQREGTAGTAAPESRANSGEASSARRPSAKSELPSPPQSALPSPQVSMPGLATATQTQPARGNGYADQSHPSDSRDGLSGAYNSPFYYAPANNGRSAPSYPVNVPAQHNGYDRYHPYRDRPGQHNSGFSSPGLPTPSSSTEQSQGDERRASGSAPQSLAPQQGQGQGQYAYPLPSMGSHAPYGGAYREQQPMRSPYTSQLMPPVHNAPSPYIDTINPYQNPYHQQQSQHHQQSHQPPPEQPRQQPARSLSHSPTVQTQTVPGQTDRSPKISISSALASENANSGGFTLPPLRVAIDGQNTRISPSGQSQRSSPGKSPVQDRRELGDSGKKVPL</sequence>
<feature type="compositionally biased region" description="Basic and acidic residues" evidence="1">
    <location>
        <begin position="504"/>
        <end position="519"/>
    </location>
</feature>
<proteinExistence type="predicted"/>
<gene>
    <name evidence="2" type="ORF">MKK02DRAFT_45577</name>
</gene>
<evidence type="ECO:0000313" key="3">
    <source>
        <dbReference type="Proteomes" id="UP001164286"/>
    </source>
</evidence>
<feature type="compositionally biased region" description="Polar residues" evidence="1">
    <location>
        <begin position="456"/>
        <end position="471"/>
    </location>
</feature>
<dbReference type="PANTHER" id="PTHR28027">
    <property type="entry name" value="TRANSCRIPTIONAL REGULATOR MIT1"/>
    <property type="match status" value="1"/>
</dbReference>
<comment type="caution">
    <text evidence="2">The sequence shown here is derived from an EMBL/GenBank/DDBJ whole genome shotgun (WGS) entry which is preliminary data.</text>
</comment>
<feature type="compositionally biased region" description="Low complexity" evidence="1">
    <location>
        <begin position="402"/>
        <end position="420"/>
    </location>
</feature>
<protein>
    <submittedName>
        <fullName evidence="2">Gti1/Pac2 family-domain-containing protein</fullName>
    </submittedName>
</protein>
<dbReference type="Pfam" id="PF09729">
    <property type="entry name" value="Gti1_Pac2"/>
    <property type="match status" value="1"/>
</dbReference>